<reference evidence="3 4" key="1">
    <citation type="submission" date="2020-08" db="EMBL/GenBank/DDBJ databases">
        <authorList>
            <person name="Liu C."/>
            <person name="Sun Q."/>
        </authorList>
    </citation>
    <scope>NUCLEOTIDE SEQUENCE [LARGE SCALE GENOMIC DNA]</scope>
    <source>
        <strain evidence="3 4">N22</strain>
    </source>
</reference>
<evidence type="ECO:0000313" key="3">
    <source>
        <dbReference type="EMBL" id="MBC2890028.1"/>
    </source>
</evidence>
<dbReference type="PROSITE" id="PS51257">
    <property type="entry name" value="PROKAR_LIPOPROTEIN"/>
    <property type="match status" value="1"/>
</dbReference>
<dbReference type="Proteomes" id="UP000587396">
    <property type="component" value="Unassembled WGS sequence"/>
</dbReference>
<name>A0A842JJM3_9ACTN</name>
<dbReference type="EMBL" id="JACMSE010000009">
    <property type="protein sequence ID" value="MBC2890028.1"/>
    <property type="molecule type" value="Genomic_DNA"/>
</dbReference>
<keyword evidence="2" id="KW-0732">Signal</keyword>
<accession>A0A842JJM3</accession>
<feature type="signal peptide" evidence="2">
    <location>
        <begin position="1"/>
        <end position="24"/>
    </location>
</feature>
<organism evidence="3 4">
    <name type="scientific">Gordonibacter massiliensis</name>
    <name type="common">ex Traore et al. 2017</name>
    <dbReference type="NCBI Taxonomy" id="1841863"/>
    <lineage>
        <taxon>Bacteria</taxon>
        <taxon>Bacillati</taxon>
        <taxon>Actinomycetota</taxon>
        <taxon>Coriobacteriia</taxon>
        <taxon>Eggerthellales</taxon>
        <taxon>Eggerthellaceae</taxon>
        <taxon>Gordonibacter</taxon>
    </lineage>
</organism>
<keyword evidence="4" id="KW-1185">Reference proteome</keyword>
<comment type="caution">
    <text evidence="3">The sequence shown here is derived from an EMBL/GenBank/DDBJ whole genome shotgun (WGS) entry which is preliminary data.</text>
</comment>
<evidence type="ECO:0000313" key="4">
    <source>
        <dbReference type="Proteomes" id="UP000587396"/>
    </source>
</evidence>
<evidence type="ECO:0000256" key="1">
    <source>
        <dbReference type="SAM" id="MobiDB-lite"/>
    </source>
</evidence>
<feature type="region of interest" description="Disordered" evidence="1">
    <location>
        <begin position="120"/>
        <end position="146"/>
    </location>
</feature>
<proteinExistence type="predicted"/>
<evidence type="ECO:0000256" key="2">
    <source>
        <dbReference type="SAM" id="SignalP"/>
    </source>
</evidence>
<dbReference type="RefSeq" id="WP_185905785.1">
    <property type="nucleotide sequence ID" value="NZ_JACMSE010000009.1"/>
</dbReference>
<protein>
    <submittedName>
        <fullName evidence="3">Uncharacterized protein</fullName>
    </submittedName>
</protein>
<feature type="compositionally biased region" description="Polar residues" evidence="1">
    <location>
        <begin position="120"/>
        <end position="134"/>
    </location>
</feature>
<sequence>MPQQPRISLIAWCVVIALACATIAGCGAAPRESNDPDGPVSPEPFGEQVRDREAAPLEIADGADKVVAQPSYGVDPASIASAYDLGAILSLDPAETPATLERLGFEYEMGVPTGAWKSVSADTPLSPADSTTRLHTGVGGGETTPDLMLKGRRPGAISMNVTAPLASEEEAETVCASLLEAAGCEDELSRTVVDNYRFNRHEVTHIGACPEGGAGVLWRLDVWSQRLEGESSSYSSTTYSLAFYTRDGVLSSRDTSLMEAIGIYEPATAASAQG</sequence>
<dbReference type="AlphaFoldDB" id="A0A842JJM3"/>
<gene>
    <name evidence="3" type="ORF">H7313_11855</name>
</gene>
<feature type="chain" id="PRO_5039401854" evidence="2">
    <location>
        <begin position="25"/>
        <end position="274"/>
    </location>
</feature>
<feature type="region of interest" description="Disordered" evidence="1">
    <location>
        <begin position="28"/>
        <end position="48"/>
    </location>
</feature>